<dbReference type="AlphaFoldDB" id="A0A803KWJ3"/>
<keyword evidence="2" id="KW-1185">Reference proteome</keyword>
<protein>
    <submittedName>
        <fullName evidence="1">Uncharacterized protein</fullName>
    </submittedName>
</protein>
<organism evidence="1 2">
    <name type="scientific">Chenopodium quinoa</name>
    <name type="common">Quinoa</name>
    <dbReference type="NCBI Taxonomy" id="63459"/>
    <lineage>
        <taxon>Eukaryota</taxon>
        <taxon>Viridiplantae</taxon>
        <taxon>Streptophyta</taxon>
        <taxon>Embryophyta</taxon>
        <taxon>Tracheophyta</taxon>
        <taxon>Spermatophyta</taxon>
        <taxon>Magnoliopsida</taxon>
        <taxon>eudicotyledons</taxon>
        <taxon>Gunneridae</taxon>
        <taxon>Pentapetalae</taxon>
        <taxon>Caryophyllales</taxon>
        <taxon>Chenopodiaceae</taxon>
        <taxon>Chenopodioideae</taxon>
        <taxon>Atripliceae</taxon>
        <taxon>Chenopodium</taxon>
    </lineage>
</organism>
<dbReference type="Gramene" id="AUR62003401-RA">
    <property type="protein sequence ID" value="AUR62003401-RA:cds"/>
    <property type="gene ID" value="AUR62003401"/>
</dbReference>
<sequence length="153" mass="17280">MEEFIVKLPTYLAPQVMDIQGYARQSYAAPESVDTRRRALTRSMIGNQYLLNWVKLFRRKLLQIMDTKLEGQYPENVAVVVAALALQFTDSTPYSRLEMSQVLEKLQEAQRCVQGASERAIALKAKELWQGQAIARMTAWLAADASYSSSASE</sequence>
<reference evidence="1" key="2">
    <citation type="submission" date="2021-03" db="UniProtKB">
        <authorList>
            <consortium name="EnsemblPlants"/>
        </authorList>
    </citation>
    <scope>IDENTIFICATION</scope>
</reference>
<evidence type="ECO:0000313" key="1">
    <source>
        <dbReference type="EnsemblPlants" id="AUR62003401-RA:cds"/>
    </source>
</evidence>
<dbReference type="Proteomes" id="UP000596660">
    <property type="component" value="Unplaced"/>
</dbReference>
<reference evidence="1" key="1">
    <citation type="journal article" date="2017" name="Nature">
        <title>The genome of Chenopodium quinoa.</title>
        <authorList>
            <person name="Jarvis D.E."/>
            <person name="Ho Y.S."/>
            <person name="Lightfoot D.J."/>
            <person name="Schmoeckel S.M."/>
            <person name="Li B."/>
            <person name="Borm T.J.A."/>
            <person name="Ohyanagi H."/>
            <person name="Mineta K."/>
            <person name="Michell C.T."/>
            <person name="Saber N."/>
            <person name="Kharbatia N.M."/>
            <person name="Rupper R.R."/>
            <person name="Sharp A.R."/>
            <person name="Dally N."/>
            <person name="Boughton B.A."/>
            <person name="Woo Y.H."/>
            <person name="Gao G."/>
            <person name="Schijlen E.G.W.M."/>
            <person name="Guo X."/>
            <person name="Momin A.A."/>
            <person name="Negrao S."/>
            <person name="Al-Babili S."/>
            <person name="Gehring C."/>
            <person name="Roessner U."/>
            <person name="Jung C."/>
            <person name="Murphy K."/>
            <person name="Arold S.T."/>
            <person name="Gojobori T."/>
            <person name="van der Linden C.G."/>
            <person name="van Loo E.N."/>
            <person name="Jellen E.N."/>
            <person name="Maughan P.J."/>
            <person name="Tester M."/>
        </authorList>
    </citation>
    <scope>NUCLEOTIDE SEQUENCE [LARGE SCALE GENOMIC DNA]</scope>
    <source>
        <strain evidence="1">cv. PI 614886</strain>
    </source>
</reference>
<proteinExistence type="predicted"/>
<name>A0A803KWJ3_CHEQI</name>
<accession>A0A803KWJ3</accession>
<evidence type="ECO:0000313" key="2">
    <source>
        <dbReference type="Proteomes" id="UP000596660"/>
    </source>
</evidence>
<dbReference type="Gene3D" id="1.10.510.10">
    <property type="entry name" value="Transferase(Phosphotransferase) domain 1"/>
    <property type="match status" value="1"/>
</dbReference>
<dbReference type="EnsemblPlants" id="AUR62003401-RA">
    <property type="protein sequence ID" value="AUR62003401-RA:cds"/>
    <property type="gene ID" value="AUR62003401"/>
</dbReference>